<feature type="transmembrane region" description="Helical" evidence="1">
    <location>
        <begin position="216"/>
        <end position="234"/>
    </location>
</feature>
<keyword evidence="1" id="KW-0472">Membrane</keyword>
<protein>
    <recommendedName>
        <fullName evidence="4">DUF1129 domain-containing protein</fullName>
    </recommendedName>
</protein>
<dbReference type="RefSeq" id="WP_162944387.1">
    <property type="nucleotide sequence ID" value="NZ_BMIW01000019.1"/>
</dbReference>
<comment type="caution">
    <text evidence="2">The sequence shown here is derived from an EMBL/GenBank/DDBJ whole genome shotgun (WGS) entry which is preliminary data.</text>
</comment>
<feature type="transmembrane region" description="Helical" evidence="1">
    <location>
        <begin position="95"/>
        <end position="120"/>
    </location>
</feature>
<reference evidence="3" key="1">
    <citation type="journal article" date="2019" name="Int. J. Syst. Evol. Microbiol.">
        <title>The Global Catalogue of Microorganisms (GCM) 10K type strain sequencing project: providing services to taxonomists for standard genome sequencing and annotation.</title>
        <authorList>
            <consortium name="The Broad Institute Genomics Platform"/>
            <consortium name="The Broad Institute Genome Sequencing Center for Infectious Disease"/>
            <person name="Wu L."/>
            <person name="Ma J."/>
        </authorList>
    </citation>
    <scope>NUCLEOTIDE SEQUENCE [LARGE SCALE GENOMIC DNA]</scope>
    <source>
        <strain evidence="3">CGMCC 1.15420</strain>
    </source>
</reference>
<evidence type="ECO:0000256" key="1">
    <source>
        <dbReference type="SAM" id="Phobius"/>
    </source>
</evidence>
<evidence type="ECO:0008006" key="4">
    <source>
        <dbReference type="Google" id="ProtNLM"/>
    </source>
</evidence>
<dbReference type="SUPFAM" id="SSF158560">
    <property type="entry name" value="BH3980-like"/>
    <property type="match status" value="1"/>
</dbReference>
<evidence type="ECO:0000313" key="2">
    <source>
        <dbReference type="EMBL" id="GGG04196.1"/>
    </source>
</evidence>
<keyword evidence="1" id="KW-1133">Transmembrane helix</keyword>
<feature type="transmembrane region" description="Helical" evidence="1">
    <location>
        <begin position="132"/>
        <end position="149"/>
    </location>
</feature>
<dbReference type="Proteomes" id="UP000608420">
    <property type="component" value="Unassembled WGS sequence"/>
</dbReference>
<proteinExistence type="predicted"/>
<keyword evidence="3" id="KW-1185">Reference proteome</keyword>
<evidence type="ECO:0000313" key="3">
    <source>
        <dbReference type="Proteomes" id="UP000608420"/>
    </source>
</evidence>
<gene>
    <name evidence="2" type="ORF">GCM10010913_27490</name>
</gene>
<dbReference type="EMBL" id="BMIW01000019">
    <property type="protein sequence ID" value="GGG04196.1"/>
    <property type="molecule type" value="Genomic_DNA"/>
</dbReference>
<sequence length="238" mass="27011">MNTQEKAARVTQLSQQMNQGNTAYFQEMSQYIRKEDEISAARKEELLLELAQRIIKNERKGISAEQLFGASPFVYCVQLIDDVKMRRPRTLKEKIKYYIMIPWATVTWVFFIFMITGFFAKWFGGDKLANTTINSGTLLLIAGLAIVLIESLTRFLGPGQNNNDDTPAAAESPDPLKPRKFFDMRAFGLYLIIALIVVAAGLLLNRIMPSFTVTPWQSLIIFVIGLLGQVFIFGRRSK</sequence>
<keyword evidence="1" id="KW-0812">Transmembrane</keyword>
<name>A0ABQ1VXJ0_9BACL</name>
<accession>A0ABQ1VXJ0</accession>
<organism evidence="2 3">
    <name type="scientific">Paenibacillus aceti</name>
    <dbReference type="NCBI Taxonomy" id="1820010"/>
    <lineage>
        <taxon>Bacteria</taxon>
        <taxon>Bacillati</taxon>
        <taxon>Bacillota</taxon>
        <taxon>Bacilli</taxon>
        <taxon>Bacillales</taxon>
        <taxon>Paenibacillaceae</taxon>
        <taxon>Paenibacillus</taxon>
    </lineage>
</organism>
<feature type="transmembrane region" description="Helical" evidence="1">
    <location>
        <begin position="187"/>
        <end position="204"/>
    </location>
</feature>